<dbReference type="SMART" id="SM00947">
    <property type="entry name" value="Pro_CA"/>
    <property type="match status" value="1"/>
</dbReference>
<protein>
    <recommendedName>
        <fullName evidence="2 7">Carbonic anhydrase</fullName>
        <ecNumber evidence="2 7">4.2.1.1</ecNumber>
    </recommendedName>
    <alternativeName>
        <fullName evidence="7">Carbonate dehydratase</fullName>
    </alternativeName>
</protein>
<dbReference type="EMBL" id="DVJO01000047">
    <property type="protein sequence ID" value="HIS82381.1"/>
    <property type="molecule type" value="Genomic_DNA"/>
</dbReference>
<sequence length="194" mass="22023">MKQIPEKAKNELDKLLQGNKNFVNGTPTAKNMCLETLKKYAFHQEPYAVVLTCSDSRVVPEIIFDCGIGELFVVRVAGMTTGPNVVESVEYAVKKLQVPLLILLGHDDCGVMKYAKEHYPEPMREFSSILKCVYPVLDKKEDISCHNFFAQEHTRWVEDYLMKHSVITNEAVKNGDLYIAKCHFDHSTGLVELI</sequence>
<dbReference type="Proteomes" id="UP000824139">
    <property type="component" value="Unassembled WGS sequence"/>
</dbReference>
<dbReference type="SUPFAM" id="SSF53056">
    <property type="entry name" value="beta-carbonic anhydrase, cab"/>
    <property type="match status" value="1"/>
</dbReference>
<gene>
    <name evidence="8" type="ORF">IAD41_02080</name>
</gene>
<feature type="binding site" evidence="6">
    <location>
        <position position="55"/>
    </location>
    <ligand>
        <name>Zn(2+)</name>
        <dbReference type="ChEBI" id="CHEBI:29105"/>
    </ligand>
</feature>
<dbReference type="PROSITE" id="PS00704">
    <property type="entry name" value="PROK_CO2_ANHYDRASE_1"/>
    <property type="match status" value="1"/>
</dbReference>
<dbReference type="PANTHER" id="PTHR11002:SF79">
    <property type="entry name" value="CARBONIC ANHYDRASE 2"/>
    <property type="match status" value="1"/>
</dbReference>
<dbReference type="PANTHER" id="PTHR11002">
    <property type="entry name" value="CARBONIC ANHYDRASE"/>
    <property type="match status" value="1"/>
</dbReference>
<comment type="catalytic activity">
    <reaction evidence="5 7">
        <text>hydrogencarbonate + H(+) = CO2 + H2O</text>
        <dbReference type="Rhea" id="RHEA:10748"/>
        <dbReference type="ChEBI" id="CHEBI:15377"/>
        <dbReference type="ChEBI" id="CHEBI:15378"/>
        <dbReference type="ChEBI" id="CHEBI:16526"/>
        <dbReference type="ChEBI" id="CHEBI:17544"/>
        <dbReference type="EC" id="4.2.1.1"/>
    </reaction>
</comment>
<feature type="binding site" evidence="6">
    <location>
        <position position="53"/>
    </location>
    <ligand>
        <name>Zn(2+)</name>
        <dbReference type="ChEBI" id="CHEBI:29105"/>
    </ligand>
</feature>
<keyword evidence="3 6" id="KW-0862">Zinc</keyword>
<evidence type="ECO:0000256" key="4">
    <source>
        <dbReference type="ARBA" id="ARBA00023239"/>
    </source>
</evidence>
<dbReference type="GO" id="GO:0015976">
    <property type="term" value="P:carbon utilization"/>
    <property type="evidence" value="ECO:0007669"/>
    <property type="project" value="InterPro"/>
</dbReference>
<feature type="binding site" evidence="6">
    <location>
        <position position="106"/>
    </location>
    <ligand>
        <name>Zn(2+)</name>
        <dbReference type="ChEBI" id="CHEBI:29105"/>
    </ligand>
</feature>
<evidence type="ECO:0000313" key="8">
    <source>
        <dbReference type="EMBL" id="HIS82381.1"/>
    </source>
</evidence>
<dbReference type="InterPro" id="IPR036874">
    <property type="entry name" value="Carbonic_anhydrase_sf"/>
</dbReference>
<dbReference type="AlphaFoldDB" id="A0A9D1FVW9"/>
<evidence type="ECO:0000256" key="2">
    <source>
        <dbReference type="ARBA" id="ARBA00012925"/>
    </source>
</evidence>
<accession>A0A9D1FVW9</accession>
<dbReference type="Gene3D" id="3.40.1050.10">
    <property type="entry name" value="Carbonic anhydrase"/>
    <property type="match status" value="1"/>
</dbReference>
<keyword evidence="6" id="KW-0479">Metal-binding</keyword>
<reference evidence="8" key="1">
    <citation type="submission" date="2020-10" db="EMBL/GenBank/DDBJ databases">
        <authorList>
            <person name="Gilroy R."/>
        </authorList>
    </citation>
    <scope>NUCLEOTIDE SEQUENCE</scope>
    <source>
        <strain evidence="8">CHK152-2994</strain>
    </source>
</reference>
<evidence type="ECO:0000313" key="9">
    <source>
        <dbReference type="Proteomes" id="UP000824139"/>
    </source>
</evidence>
<reference evidence="8" key="2">
    <citation type="journal article" date="2021" name="PeerJ">
        <title>Extensive microbial diversity within the chicken gut microbiome revealed by metagenomics and culture.</title>
        <authorList>
            <person name="Gilroy R."/>
            <person name="Ravi A."/>
            <person name="Getino M."/>
            <person name="Pursley I."/>
            <person name="Horton D.L."/>
            <person name="Alikhan N.F."/>
            <person name="Baker D."/>
            <person name="Gharbi K."/>
            <person name="Hall N."/>
            <person name="Watson M."/>
            <person name="Adriaenssens E.M."/>
            <person name="Foster-Nyarko E."/>
            <person name="Jarju S."/>
            <person name="Secka A."/>
            <person name="Antonio M."/>
            <person name="Oren A."/>
            <person name="Chaudhuri R.R."/>
            <person name="La Ragione R."/>
            <person name="Hildebrand F."/>
            <person name="Pallen M.J."/>
        </authorList>
    </citation>
    <scope>NUCLEOTIDE SEQUENCE</scope>
    <source>
        <strain evidence="8">CHK152-2994</strain>
    </source>
</reference>
<dbReference type="GO" id="GO:0004089">
    <property type="term" value="F:carbonate dehydratase activity"/>
    <property type="evidence" value="ECO:0007669"/>
    <property type="project" value="UniProtKB-UniRule"/>
</dbReference>
<comment type="function">
    <text evidence="7">Reversible hydration of carbon dioxide.</text>
</comment>
<evidence type="ECO:0000256" key="3">
    <source>
        <dbReference type="ARBA" id="ARBA00022833"/>
    </source>
</evidence>
<evidence type="ECO:0000256" key="5">
    <source>
        <dbReference type="ARBA" id="ARBA00048348"/>
    </source>
</evidence>
<comment type="similarity">
    <text evidence="1 7">Belongs to the beta-class carbonic anhydrase family.</text>
</comment>
<dbReference type="Pfam" id="PF00484">
    <property type="entry name" value="Pro_CA"/>
    <property type="match status" value="1"/>
</dbReference>
<dbReference type="PROSITE" id="PS00705">
    <property type="entry name" value="PROK_CO2_ANHYDRASE_2"/>
    <property type="match status" value="1"/>
</dbReference>
<dbReference type="InterPro" id="IPR015892">
    <property type="entry name" value="Carbonic_anhydrase_CS"/>
</dbReference>
<proteinExistence type="inferred from homology"/>
<name>A0A9D1FVW9_9BACT</name>
<feature type="binding site" evidence="6">
    <location>
        <position position="109"/>
    </location>
    <ligand>
        <name>Zn(2+)</name>
        <dbReference type="ChEBI" id="CHEBI:29105"/>
    </ligand>
</feature>
<dbReference type="EC" id="4.2.1.1" evidence="2 7"/>
<comment type="cofactor">
    <cofactor evidence="6">
        <name>Zn(2+)</name>
        <dbReference type="ChEBI" id="CHEBI:29105"/>
    </cofactor>
    <text evidence="6">Binds 1 zinc ion per subunit.</text>
</comment>
<evidence type="ECO:0000256" key="7">
    <source>
        <dbReference type="RuleBase" id="RU003956"/>
    </source>
</evidence>
<organism evidence="8 9">
    <name type="scientific">Candidatus Scatenecus faecavium</name>
    <dbReference type="NCBI Taxonomy" id="2840915"/>
    <lineage>
        <taxon>Bacteria</taxon>
        <taxon>Candidatus Scatenecus</taxon>
    </lineage>
</organism>
<dbReference type="InterPro" id="IPR001765">
    <property type="entry name" value="Carbonic_anhydrase"/>
</dbReference>
<evidence type="ECO:0000256" key="6">
    <source>
        <dbReference type="PIRSR" id="PIRSR601765-1"/>
    </source>
</evidence>
<evidence type="ECO:0000256" key="1">
    <source>
        <dbReference type="ARBA" id="ARBA00006217"/>
    </source>
</evidence>
<comment type="caution">
    <text evidence="8">The sequence shown here is derived from an EMBL/GenBank/DDBJ whole genome shotgun (WGS) entry which is preliminary data.</text>
</comment>
<dbReference type="GO" id="GO:0008270">
    <property type="term" value="F:zinc ion binding"/>
    <property type="evidence" value="ECO:0007669"/>
    <property type="project" value="UniProtKB-UniRule"/>
</dbReference>
<keyword evidence="4 7" id="KW-0456">Lyase</keyword>